<accession>A0A218N4B6</accession>
<dbReference type="AlphaFoldDB" id="A0A218N4B6"/>
<evidence type="ECO:0000313" key="1">
    <source>
        <dbReference type="EMBL" id="ASF81040.1"/>
    </source>
</evidence>
<name>A0A218N4B6_PROMI</name>
<proteinExistence type="predicted"/>
<protein>
    <submittedName>
        <fullName evidence="1">Uncharacterized protein</fullName>
    </submittedName>
</protein>
<keyword evidence="1" id="KW-0614">Plasmid</keyword>
<dbReference type="EMBL" id="MF150117">
    <property type="protein sequence ID" value="ASF81040.1"/>
    <property type="molecule type" value="Genomic_DNA"/>
</dbReference>
<gene>
    <name evidence="1" type="ORF">PM64421b_00044</name>
</gene>
<organism evidence="1">
    <name type="scientific">Proteus mirabilis</name>
    <dbReference type="NCBI Taxonomy" id="584"/>
    <lineage>
        <taxon>Bacteria</taxon>
        <taxon>Pseudomonadati</taxon>
        <taxon>Pseudomonadota</taxon>
        <taxon>Gammaproteobacteria</taxon>
        <taxon>Enterobacterales</taxon>
        <taxon>Morganellaceae</taxon>
        <taxon>Proteus</taxon>
    </lineage>
</organism>
<sequence length="71" mass="8409">MNTPEYKIISIFEYNGFYTYHISKNGELDQVVEFDSEANVTKTSFKQNSEEEQEAVEFIRRIRNKHICSVI</sequence>
<reference evidence="1" key="1">
    <citation type="submission" date="2017-05" db="EMBL/GenBank/DDBJ databases">
        <authorList>
            <person name="Song R."/>
            <person name="Chenine A.L."/>
            <person name="Ruprecht R.M."/>
        </authorList>
    </citation>
    <scope>NUCLEOTIDE SEQUENCE</scope>
    <source>
        <strain evidence="1">A64421</strain>
        <plasmid evidence="1">pPM64421b</plasmid>
    </source>
</reference>
<geneLocation type="plasmid" evidence="1">
    <name>pPM64421b</name>
</geneLocation>